<dbReference type="PaxDb" id="3218-PP1S458_12V6.2"/>
<dbReference type="SUPFAM" id="SSF101386">
    <property type="entry name" value="all-alpha NTP pyrophosphatases"/>
    <property type="match status" value="1"/>
</dbReference>
<dbReference type="GO" id="GO:0000287">
    <property type="term" value="F:magnesium ion binding"/>
    <property type="evidence" value="ECO:0007669"/>
    <property type="project" value="UniProtKB-UniRule"/>
</dbReference>
<dbReference type="GeneID" id="112292825"/>
<dbReference type="OrthoDB" id="411123at2759"/>
<dbReference type="FunCoup" id="A9U361">
    <property type="interactions" value="1502"/>
</dbReference>
<dbReference type="OMA" id="PVTQCKG"/>
<dbReference type="PANTHER" id="PTHR14552">
    <property type="match status" value="1"/>
</dbReference>
<dbReference type="GO" id="GO:0047840">
    <property type="term" value="F:dCTP diphosphatase activity"/>
    <property type="evidence" value="ECO:0007669"/>
    <property type="project" value="UniProtKB-UniRule"/>
</dbReference>
<dbReference type="Pfam" id="PF12643">
    <property type="entry name" value="MazG-like"/>
    <property type="match status" value="1"/>
</dbReference>
<dbReference type="EnsemblPlants" id="Pp3c15_18090V3.1">
    <property type="protein sequence ID" value="Pp3c15_18090V3.1"/>
    <property type="gene ID" value="Pp3c15_18090"/>
</dbReference>
<dbReference type="Gramene" id="Pp3c15_18090V3.2">
    <property type="protein sequence ID" value="Pp3c15_18090V3.2"/>
    <property type="gene ID" value="Pp3c15_18090"/>
</dbReference>
<dbReference type="GO" id="GO:0042262">
    <property type="term" value="P:DNA protection"/>
    <property type="evidence" value="ECO:0007669"/>
    <property type="project" value="UniProtKB-UniRule"/>
</dbReference>
<reference evidence="3" key="3">
    <citation type="submission" date="2020-12" db="UniProtKB">
        <authorList>
            <consortium name="EnsemblPlants"/>
        </authorList>
    </citation>
    <scope>IDENTIFICATION</scope>
</reference>
<dbReference type="EMBL" id="ABEU02000015">
    <property type="protein sequence ID" value="PNR39608.1"/>
    <property type="molecule type" value="Genomic_DNA"/>
</dbReference>
<comment type="cofactor">
    <cofactor evidence="1">
        <name>Mg(2+)</name>
        <dbReference type="ChEBI" id="CHEBI:18420"/>
    </cofactor>
</comment>
<evidence type="ECO:0000256" key="1">
    <source>
        <dbReference type="PIRNR" id="PIRNR029826"/>
    </source>
</evidence>
<accession>A9U361</accession>
<dbReference type="InterPro" id="IPR025984">
    <property type="entry name" value="DCTPP"/>
</dbReference>
<dbReference type="Gramene" id="Pp3c15_18090V3.1">
    <property type="protein sequence ID" value="Pp3c15_18090V3.1"/>
    <property type="gene ID" value="Pp3c15_18090"/>
</dbReference>
<reference evidence="2 4" key="1">
    <citation type="journal article" date="2008" name="Science">
        <title>The Physcomitrella genome reveals evolutionary insights into the conquest of land by plants.</title>
        <authorList>
            <person name="Rensing S."/>
            <person name="Lang D."/>
            <person name="Zimmer A."/>
            <person name="Terry A."/>
            <person name="Salamov A."/>
            <person name="Shapiro H."/>
            <person name="Nishiyama T."/>
            <person name="Perroud P.-F."/>
            <person name="Lindquist E."/>
            <person name="Kamisugi Y."/>
            <person name="Tanahashi T."/>
            <person name="Sakakibara K."/>
            <person name="Fujita T."/>
            <person name="Oishi K."/>
            <person name="Shin-I T."/>
            <person name="Kuroki Y."/>
            <person name="Toyoda A."/>
            <person name="Suzuki Y."/>
            <person name="Hashimoto A."/>
            <person name="Yamaguchi K."/>
            <person name="Sugano A."/>
            <person name="Kohara Y."/>
            <person name="Fujiyama A."/>
            <person name="Anterola A."/>
            <person name="Aoki S."/>
            <person name="Ashton N."/>
            <person name="Barbazuk W.B."/>
            <person name="Barker E."/>
            <person name="Bennetzen J."/>
            <person name="Bezanilla M."/>
            <person name="Blankenship R."/>
            <person name="Cho S.H."/>
            <person name="Dutcher S."/>
            <person name="Estelle M."/>
            <person name="Fawcett J.A."/>
            <person name="Gundlach H."/>
            <person name="Hanada K."/>
            <person name="Heyl A."/>
            <person name="Hicks K.A."/>
            <person name="Hugh J."/>
            <person name="Lohr M."/>
            <person name="Mayer K."/>
            <person name="Melkozernov A."/>
            <person name="Murata T."/>
            <person name="Nelson D."/>
            <person name="Pils B."/>
            <person name="Prigge M."/>
            <person name="Reiss B."/>
            <person name="Renner T."/>
            <person name="Rombauts S."/>
            <person name="Rushton P."/>
            <person name="Sanderfoot A."/>
            <person name="Schween G."/>
            <person name="Shiu S.-H."/>
            <person name="Stueber K."/>
            <person name="Theodoulou F.L."/>
            <person name="Tu H."/>
            <person name="Van de Peer Y."/>
            <person name="Verrier P.J."/>
            <person name="Waters E."/>
            <person name="Wood A."/>
            <person name="Yang L."/>
            <person name="Cove D."/>
            <person name="Cuming A."/>
            <person name="Hasebe M."/>
            <person name="Lucas S."/>
            <person name="Mishler D.B."/>
            <person name="Reski R."/>
            <person name="Grigoriev I."/>
            <person name="Quatrano R.S."/>
            <person name="Boore J.L."/>
        </authorList>
    </citation>
    <scope>NUCLEOTIDE SEQUENCE [LARGE SCALE GENOMIC DNA]</scope>
    <source>
        <strain evidence="3 4">cv. Gransden 2004</strain>
    </source>
</reference>
<dbReference type="EnsemblPlants" id="Pp3c15_18090V3.2">
    <property type="protein sequence ID" value="Pp3c15_18090V3.2"/>
    <property type="gene ID" value="Pp3c15_18090"/>
</dbReference>
<comment type="function">
    <text evidence="1">Hydrolyzes deoxynucleoside triphosphates (dNTPs) to the corresponding nucleoside monophosphates. Has a strong preference for dCTP and its analogs including 5-iodo-dCTP and 5-methyl-dCTP for which it may even have a higher efficiency. May protect DNA or RNA against the incorporation of these genotoxic nucleotide analogs through their catabolism.</text>
</comment>
<dbReference type="Gramene" id="Pp3c15_18090V3.3">
    <property type="protein sequence ID" value="Pp3c15_18090V3.3"/>
    <property type="gene ID" value="Pp3c15_18090"/>
</dbReference>
<keyword evidence="1" id="KW-0378">Hydrolase</keyword>
<evidence type="ECO:0000313" key="2">
    <source>
        <dbReference type="EMBL" id="PNR39608.1"/>
    </source>
</evidence>
<name>A9U361_PHYPA</name>
<dbReference type="Proteomes" id="UP000006727">
    <property type="component" value="Chromosome 15"/>
</dbReference>
<dbReference type="eggNOG" id="ENOG502S210">
    <property type="taxonomic scope" value="Eukaryota"/>
</dbReference>
<evidence type="ECO:0000313" key="3">
    <source>
        <dbReference type="EnsemblPlants" id="Pp3c15_18090V3.1"/>
    </source>
</evidence>
<comment type="catalytic activity">
    <reaction evidence="1">
        <text>dCTP + H2O = dCMP + diphosphate + H(+)</text>
        <dbReference type="Rhea" id="RHEA:22636"/>
        <dbReference type="ChEBI" id="CHEBI:15377"/>
        <dbReference type="ChEBI" id="CHEBI:15378"/>
        <dbReference type="ChEBI" id="CHEBI:33019"/>
        <dbReference type="ChEBI" id="CHEBI:57566"/>
        <dbReference type="ChEBI" id="CHEBI:61481"/>
        <dbReference type="EC" id="3.6.1.12"/>
    </reaction>
</comment>
<dbReference type="EC" id="3.6.1.12" evidence="1"/>
<keyword evidence="1" id="KW-0460">Magnesium</keyword>
<proteinExistence type="predicted"/>
<gene>
    <name evidence="3" type="primary">LOC112292825</name>
    <name evidence="2" type="ORF">PHYPA_019887</name>
</gene>
<reference evidence="2 4" key="2">
    <citation type="journal article" date="2018" name="Plant J.">
        <title>The Physcomitrella patens chromosome-scale assembly reveals moss genome structure and evolution.</title>
        <authorList>
            <person name="Lang D."/>
            <person name="Ullrich K.K."/>
            <person name="Murat F."/>
            <person name="Fuchs J."/>
            <person name="Jenkins J."/>
            <person name="Haas F.B."/>
            <person name="Piednoel M."/>
            <person name="Gundlach H."/>
            <person name="Van Bel M."/>
            <person name="Meyberg R."/>
            <person name="Vives C."/>
            <person name="Morata J."/>
            <person name="Symeonidi A."/>
            <person name="Hiss M."/>
            <person name="Muchero W."/>
            <person name="Kamisugi Y."/>
            <person name="Saleh O."/>
            <person name="Blanc G."/>
            <person name="Decker E.L."/>
            <person name="van Gessel N."/>
            <person name="Grimwood J."/>
            <person name="Hayes R.D."/>
            <person name="Graham S.W."/>
            <person name="Gunter L.E."/>
            <person name="McDaniel S.F."/>
            <person name="Hoernstein S.N.W."/>
            <person name="Larsson A."/>
            <person name="Li F.W."/>
            <person name="Perroud P.F."/>
            <person name="Phillips J."/>
            <person name="Ranjan P."/>
            <person name="Rokshar D.S."/>
            <person name="Rothfels C.J."/>
            <person name="Schneider L."/>
            <person name="Shu S."/>
            <person name="Stevenson D.W."/>
            <person name="Thummler F."/>
            <person name="Tillich M."/>
            <person name="Villarreal Aguilar J.C."/>
            <person name="Widiez T."/>
            <person name="Wong G.K."/>
            <person name="Wymore A."/>
            <person name="Zhang Y."/>
            <person name="Zimmer A.D."/>
            <person name="Quatrano R.S."/>
            <person name="Mayer K.F.X."/>
            <person name="Goodstein D."/>
            <person name="Casacuberta J.M."/>
            <person name="Vandepoele K."/>
            <person name="Reski R."/>
            <person name="Cuming A.C."/>
            <person name="Tuskan G.A."/>
            <person name="Maumus F."/>
            <person name="Salse J."/>
            <person name="Schmutz J."/>
            <person name="Rensing S.A."/>
        </authorList>
    </citation>
    <scope>NUCLEOTIDE SEQUENCE [LARGE SCALE GENOMIC DNA]</scope>
    <source>
        <strain evidence="3 4">cv. Gransden 2004</strain>
    </source>
</reference>
<dbReference type="AlphaFoldDB" id="A9U361"/>
<organism evidence="2">
    <name type="scientific">Physcomitrium patens</name>
    <name type="common">Spreading-leaved earth moss</name>
    <name type="synonym">Physcomitrella patens</name>
    <dbReference type="NCBI Taxonomy" id="3218"/>
    <lineage>
        <taxon>Eukaryota</taxon>
        <taxon>Viridiplantae</taxon>
        <taxon>Streptophyta</taxon>
        <taxon>Embryophyta</taxon>
        <taxon>Bryophyta</taxon>
        <taxon>Bryophytina</taxon>
        <taxon>Bryopsida</taxon>
        <taxon>Funariidae</taxon>
        <taxon>Funariales</taxon>
        <taxon>Funariaceae</taxon>
        <taxon>Physcomitrium</taxon>
    </lineage>
</organism>
<sequence>MGAREEQASAVEKATVQELKKNNSMPSEKEVTLKDLARIMAGFAADREWDSFHSPRNLLLALVGEVGELSEIFQWKGEVPRGLSDWDDDSKEHLGEELSDVLLYLVRLADVCNVDLGESALRKLEKNAQKYPVDLCKGNDKKYRELAKKGRENGVRRNMNNTENLVYADRR</sequence>
<dbReference type="HOGENOM" id="CLU_110454_0_2_1"/>
<protein>
    <recommendedName>
        <fullName evidence="1">dCTP pyrophosphatase 1</fullName>
        <ecNumber evidence="1">3.6.1.12</ecNumber>
    </recommendedName>
</protein>
<dbReference type="STRING" id="3218.A9U361"/>
<dbReference type="GO" id="GO:0005829">
    <property type="term" value="C:cytosol"/>
    <property type="evidence" value="ECO:0007669"/>
    <property type="project" value="UniProtKB-SubCell"/>
</dbReference>
<dbReference type="RefSeq" id="XP_073395490.1">
    <property type="nucleotide sequence ID" value="XM_073539389.1"/>
</dbReference>
<comment type="subunit">
    <text evidence="1">Homotetramer.</text>
</comment>
<keyword evidence="4" id="KW-1185">Reference proteome</keyword>
<dbReference type="GO" id="GO:0006253">
    <property type="term" value="P:dCTP catabolic process"/>
    <property type="evidence" value="ECO:0007669"/>
    <property type="project" value="UniProtKB-UniRule"/>
</dbReference>
<dbReference type="PANTHER" id="PTHR14552:SF21">
    <property type="entry name" value="DCTP PYROPHOSPHATASE 1"/>
    <property type="match status" value="1"/>
</dbReference>
<dbReference type="Gene3D" id="1.10.287.1080">
    <property type="entry name" value="MazG-like"/>
    <property type="match status" value="1"/>
</dbReference>
<dbReference type="EnsemblPlants" id="Pp3c15_18090V3.3">
    <property type="protein sequence ID" value="Pp3c15_18090V3.3"/>
    <property type="gene ID" value="Pp3c15_18090"/>
</dbReference>
<comment type="subcellular location">
    <subcellularLocation>
        <location evidence="1">Cytoplasm</location>
        <location evidence="1">Cytosol</location>
    </subcellularLocation>
</comment>
<keyword evidence="1" id="KW-0963">Cytoplasm</keyword>
<dbReference type="CDD" id="cd11537">
    <property type="entry name" value="NTP-PPase_RS21-C6_like"/>
    <property type="match status" value="1"/>
</dbReference>
<evidence type="ECO:0000313" key="4">
    <source>
        <dbReference type="Proteomes" id="UP000006727"/>
    </source>
</evidence>
<keyword evidence="1" id="KW-0479">Metal-binding</keyword>